<keyword evidence="2" id="KW-0997">Cell inner membrane</keyword>
<dbReference type="Pfam" id="PF06835">
    <property type="entry name" value="LptC"/>
    <property type="match status" value="1"/>
</dbReference>
<dbReference type="NCBIfam" id="TIGR04409">
    <property type="entry name" value="LptC_YrbK"/>
    <property type="match status" value="1"/>
</dbReference>
<dbReference type="EMBL" id="JAPQFL010000003">
    <property type="protein sequence ID" value="MDD9327946.1"/>
    <property type="molecule type" value="Genomic_DNA"/>
</dbReference>
<protein>
    <submittedName>
        <fullName evidence="6">LPS export ABC transporter periplasmic protein LptC</fullName>
    </submittedName>
</protein>
<dbReference type="GO" id="GO:0005886">
    <property type="term" value="C:plasma membrane"/>
    <property type="evidence" value="ECO:0007669"/>
    <property type="project" value="InterPro"/>
</dbReference>
<dbReference type="PANTHER" id="PTHR37481:SF1">
    <property type="entry name" value="LIPOPOLYSACCHARIDE EXPORT SYSTEM PROTEIN LPTC"/>
    <property type="match status" value="1"/>
</dbReference>
<dbReference type="InterPro" id="IPR026265">
    <property type="entry name" value="LptC"/>
</dbReference>
<dbReference type="AlphaFoldDB" id="A0A9X4E4R2"/>
<dbReference type="EMBL" id="CP146598">
    <property type="protein sequence ID" value="WWY02435.1"/>
    <property type="molecule type" value="Genomic_DNA"/>
</dbReference>
<gene>
    <name evidence="6" type="primary">lptC</name>
    <name evidence="6" type="ORF">ORY91_001362</name>
    <name evidence="7" type="ORF">V9W64_06830</name>
</gene>
<dbReference type="Proteomes" id="UP001149607">
    <property type="component" value="Chromosome"/>
</dbReference>
<dbReference type="InterPro" id="IPR052363">
    <property type="entry name" value="LPS_export_LptC"/>
</dbReference>
<keyword evidence="8" id="KW-1185">Reference proteome</keyword>
<evidence type="ECO:0000256" key="4">
    <source>
        <dbReference type="ARBA" id="ARBA00022989"/>
    </source>
</evidence>
<evidence type="ECO:0000256" key="2">
    <source>
        <dbReference type="ARBA" id="ARBA00022519"/>
    </source>
</evidence>
<keyword evidence="1" id="KW-1003">Cell membrane</keyword>
<evidence type="ECO:0000256" key="5">
    <source>
        <dbReference type="ARBA" id="ARBA00023136"/>
    </source>
</evidence>
<proteinExistence type="predicted"/>
<organism evidence="6">
    <name type="scientific">Neisseria leonii</name>
    <dbReference type="NCBI Taxonomy" id="2995413"/>
    <lineage>
        <taxon>Bacteria</taxon>
        <taxon>Pseudomonadati</taxon>
        <taxon>Pseudomonadota</taxon>
        <taxon>Betaproteobacteria</taxon>
        <taxon>Neisseriales</taxon>
        <taxon>Neisseriaceae</taxon>
        <taxon>Neisseria</taxon>
    </lineage>
</organism>
<dbReference type="RefSeq" id="WP_274585085.1">
    <property type="nucleotide sequence ID" value="NZ_CP145811.1"/>
</dbReference>
<dbReference type="GO" id="GO:0030288">
    <property type="term" value="C:outer membrane-bounded periplasmic space"/>
    <property type="evidence" value="ECO:0007669"/>
    <property type="project" value="TreeGrafter"/>
</dbReference>
<accession>A0A9X4E4R2</accession>
<evidence type="ECO:0000256" key="1">
    <source>
        <dbReference type="ARBA" id="ARBA00022475"/>
    </source>
</evidence>
<dbReference type="GO" id="GO:0015221">
    <property type="term" value="F:lipopolysaccharide transmembrane transporter activity"/>
    <property type="evidence" value="ECO:0007669"/>
    <property type="project" value="InterPro"/>
</dbReference>
<dbReference type="InterPro" id="IPR010664">
    <property type="entry name" value="LipoPS_assembly_LptC-rel"/>
</dbReference>
<evidence type="ECO:0000313" key="6">
    <source>
        <dbReference type="EMBL" id="MDD9327946.1"/>
    </source>
</evidence>
<reference evidence="6" key="1">
    <citation type="submission" date="2022-10" db="EMBL/GenBank/DDBJ databases">
        <authorList>
            <person name="Boutroux M."/>
        </authorList>
    </citation>
    <scope>NUCLEOTIDE SEQUENCE</scope>
    <source>
        <strain evidence="6">51.81</strain>
    </source>
</reference>
<reference evidence="7" key="2">
    <citation type="submission" date="2024-02" db="EMBL/GenBank/DDBJ databases">
        <title>Neisseria leonii sp. nov.</title>
        <authorList>
            <person name="Boutroux M."/>
            <person name="Favre-Rochex S."/>
            <person name="Gorgette O."/>
            <person name="Touak G."/>
            <person name="Muhle E."/>
            <person name="Chesneau O."/>
            <person name="Clermont D."/>
            <person name="Rahi P."/>
        </authorList>
    </citation>
    <scope>NUCLEOTIDE SEQUENCE</scope>
    <source>
        <strain evidence="7">51.81</strain>
    </source>
</reference>
<evidence type="ECO:0000313" key="7">
    <source>
        <dbReference type="EMBL" id="WWY02435.1"/>
    </source>
</evidence>
<evidence type="ECO:0000256" key="3">
    <source>
        <dbReference type="ARBA" id="ARBA00022692"/>
    </source>
</evidence>
<keyword evidence="4" id="KW-1133">Transmembrane helix</keyword>
<evidence type="ECO:0000313" key="8">
    <source>
        <dbReference type="Proteomes" id="UP001149607"/>
    </source>
</evidence>
<keyword evidence="5" id="KW-0472">Membrane</keyword>
<name>A0A9X4E4R2_9NEIS</name>
<dbReference type="PANTHER" id="PTHR37481">
    <property type="entry name" value="LIPOPOLYSACCHARIDE EXPORT SYSTEM PROTEIN LPTC"/>
    <property type="match status" value="1"/>
</dbReference>
<sequence>MNGKWRYGWLFPLVLAALLGGLSAWLGRISEIRIEEAALNPDEPQYRMRGIDGRQFDGSGLIAQHLRAESAWQLPESDDVSFDTLTLQVYENGRRIYQAASRSARYNTESRQIELKNQVVLDKAPADGQAAGELKTEHLIIDTVGKLARTDAAVTYRYGESNGTAQGLTYNYQQGLLNLPARVKATIYVPKNPS</sequence>
<keyword evidence="3" id="KW-0812">Transmembrane</keyword>
<dbReference type="Gene3D" id="2.60.450.10">
    <property type="entry name" value="Lipopolysaccharide (LPS) transport protein A like domain"/>
    <property type="match status" value="1"/>
</dbReference>
<dbReference type="GO" id="GO:0017089">
    <property type="term" value="F:glycolipid transfer activity"/>
    <property type="evidence" value="ECO:0007669"/>
    <property type="project" value="TreeGrafter"/>
</dbReference>